<dbReference type="GO" id="GO:0015658">
    <property type="term" value="F:branched-chain amino acid transmembrane transporter activity"/>
    <property type="evidence" value="ECO:0007669"/>
    <property type="project" value="TreeGrafter"/>
</dbReference>
<evidence type="ECO:0000256" key="2">
    <source>
        <dbReference type="ARBA" id="ARBA00022448"/>
    </source>
</evidence>
<dbReference type="STRING" id="1917485.BOO69_14240"/>
<dbReference type="GO" id="GO:0015807">
    <property type="term" value="P:L-amino acid transport"/>
    <property type="evidence" value="ECO:0007669"/>
    <property type="project" value="TreeGrafter"/>
</dbReference>
<keyword evidence="5" id="KW-0029">Amino-acid transport</keyword>
<evidence type="ECO:0000256" key="3">
    <source>
        <dbReference type="ARBA" id="ARBA00022741"/>
    </source>
</evidence>
<dbReference type="SUPFAM" id="SSF52540">
    <property type="entry name" value="P-loop containing nucleoside triphosphate hydrolases"/>
    <property type="match status" value="1"/>
</dbReference>
<feature type="domain" description="ABC transporter" evidence="6">
    <location>
        <begin position="3"/>
        <end position="233"/>
    </location>
</feature>
<evidence type="ECO:0000256" key="4">
    <source>
        <dbReference type="ARBA" id="ARBA00022840"/>
    </source>
</evidence>
<dbReference type="PANTHER" id="PTHR43820:SF5">
    <property type="entry name" value="HIGH-AFFINITY BRANCHED-CHAIN AMINO ACID TRANSPORT ATP-BINDING PROTEIN"/>
    <property type="match status" value="1"/>
</dbReference>
<dbReference type="Gene3D" id="3.40.50.300">
    <property type="entry name" value="P-loop containing nucleotide triphosphate hydrolases"/>
    <property type="match status" value="1"/>
</dbReference>
<dbReference type="Proteomes" id="UP000181897">
    <property type="component" value="Chromosome"/>
</dbReference>
<dbReference type="EMBL" id="CP018076">
    <property type="protein sequence ID" value="APE44441.1"/>
    <property type="molecule type" value="Genomic_DNA"/>
</dbReference>
<gene>
    <name evidence="7" type="ORF">BOO69_14240</name>
</gene>
<keyword evidence="2" id="KW-0813">Transport</keyword>
<evidence type="ECO:0000256" key="1">
    <source>
        <dbReference type="ARBA" id="ARBA00005417"/>
    </source>
</evidence>
<evidence type="ECO:0000313" key="7">
    <source>
        <dbReference type="EMBL" id="APE44441.1"/>
    </source>
</evidence>
<dbReference type="PROSITE" id="PS50893">
    <property type="entry name" value="ABC_TRANSPORTER_2"/>
    <property type="match status" value="1"/>
</dbReference>
<name>A0A1J0WJE4_9RHOB</name>
<keyword evidence="4 7" id="KW-0067">ATP-binding</keyword>
<dbReference type="GO" id="GO:0005524">
    <property type="term" value="F:ATP binding"/>
    <property type="evidence" value="ECO:0007669"/>
    <property type="project" value="UniProtKB-KW"/>
</dbReference>
<protein>
    <submittedName>
        <fullName evidence="7">ABC transporter ATP-binding protein</fullName>
    </submittedName>
</protein>
<evidence type="ECO:0000256" key="5">
    <source>
        <dbReference type="ARBA" id="ARBA00022970"/>
    </source>
</evidence>
<evidence type="ECO:0000313" key="8">
    <source>
        <dbReference type="Proteomes" id="UP000181897"/>
    </source>
</evidence>
<evidence type="ECO:0000259" key="6">
    <source>
        <dbReference type="PROSITE" id="PS50893"/>
    </source>
</evidence>
<dbReference type="AlphaFoldDB" id="A0A1J0WJE4"/>
<dbReference type="PANTHER" id="PTHR43820">
    <property type="entry name" value="HIGH-AFFINITY BRANCHED-CHAIN AMINO ACID TRANSPORT ATP-BINDING PROTEIN LIVF"/>
    <property type="match status" value="1"/>
</dbReference>
<comment type="similarity">
    <text evidence="1">Belongs to the ABC transporter superfamily.</text>
</comment>
<reference evidence="7 8" key="1">
    <citation type="submission" date="2016-11" db="EMBL/GenBank/DDBJ databases">
        <title>Complete genome sequence of Sulfitobacter sp. AM1-D1, a toxic bacteria associated with marine dinoflagellate Alexandrium minutum in East China Sea.</title>
        <authorList>
            <person name="Yang Q."/>
            <person name="Zhang X."/>
            <person name="Tian X."/>
        </authorList>
    </citation>
    <scope>NUCLEOTIDE SEQUENCE [LARGE SCALE GENOMIC DNA]</scope>
    <source>
        <strain evidence="7 8">AM1-D1</strain>
    </source>
</reference>
<dbReference type="CDD" id="cd03224">
    <property type="entry name" value="ABC_TM1139_LivF_branched"/>
    <property type="match status" value="1"/>
</dbReference>
<dbReference type="RefSeq" id="WP_071972783.1">
    <property type="nucleotide sequence ID" value="NZ_CP018076.1"/>
</dbReference>
<dbReference type="KEGG" id="suam:BOO69_14240"/>
<dbReference type="InterPro" id="IPR003593">
    <property type="entry name" value="AAA+_ATPase"/>
</dbReference>
<organism evidence="7 8">
    <name type="scientific">Sulfitobacter alexandrii</name>
    <dbReference type="NCBI Taxonomy" id="1917485"/>
    <lineage>
        <taxon>Bacteria</taxon>
        <taxon>Pseudomonadati</taxon>
        <taxon>Pseudomonadota</taxon>
        <taxon>Alphaproteobacteria</taxon>
        <taxon>Rhodobacterales</taxon>
        <taxon>Roseobacteraceae</taxon>
        <taxon>Sulfitobacter</taxon>
    </lineage>
</organism>
<keyword evidence="8" id="KW-1185">Reference proteome</keyword>
<dbReference type="InterPro" id="IPR003439">
    <property type="entry name" value="ABC_transporter-like_ATP-bd"/>
</dbReference>
<dbReference type="Pfam" id="PF00005">
    <property type="entry name" value="ABC_tran"/>
    <property type="match status" value="1"/>
</dbReference>
<dbReference type="InterPro" id="IPR052156">
    <property type="entry name" value="BCAA_Transport_ATP-bd_LivF"/>
</dbReference>
<proteinExistence type="inferred from homology"/>
<accession>A0A1J0WJE4</accession>
<dbReference type="GO" id="GO:0016887">
    <property type="term" value="F:ATP hydrolysis activity"/>
    <property type="evidence" value="ECO:0007669"/>
    <property type="project" value="InterPro"/>
</dbReference>
<sequence length="233" mass="25206">MILSAQDLTGGYGTINVLSDLSFELGEEEVLTVIGRNGVGKTTLMRVLTGHLPKTGGTIRFLDGDTAGMKPYALARAGIGYVPQGRQIFAKLTVEENLLTGMRAAGGHDPDAMEDVLEMFPRLRERLGQMGGTLSGGEQQQLALARALCGKPKVLLLDEPSEGIQPNIVDLIGDLITRIVKERRLSVLLVEQNLNLIRTTAHRCLVMDKGKIVAEGPPTLLDDEEFVARHLAI</sequence>
<keyword evidence="3" id="KW-0547">Nucleotide-binding</keyword>
<dbReference type="OrthoDB" id="9806149at2"/>
<dbReference type="SMART" id="SM00382">
    <property type="entry name" value="AAA"/>
    <property type="match status" value="1"/>
</dbReference>
<dbReference type="InterPro" id="IPR027417">
    <property type="entry name" value="P-loop_NTPase"/>
</dbReference>